<dbReference type="FunFam" id="3.40.50.300:FF:000044">
    <property type="entry name" value="Dynein heavy chain 5, axonemal"/>
    <property type="match status" value="1"/>
</dbReference>
<keyword evidence="10" id="KW-0282">Flagellum</keyword>
<evidence type="ECO:0000313" key="29">
    <source>
        <dbReference type="Proteomes" id="UP000694548"/>
    </source>
</evidence>
<dbReference type="Pfam" id="PF08385">
    <property type="entry name" value="DHC_N1"/>
    <property type="match status" value="1"/>
</dbReference>
<dbReference type="Pfam" id="PF12775">
    <property type="entry name" value="AAA_7"/>
    <property type="match status" value="1"/>
</dbReference>
<dbReference type="Gene3D" id="1.20.920.30">
    <property type="match status" value="1"/>
</dbReference>
<dbReference type="Gene3D" id="1.10.8.720">
    <property type="entry name" value="Region D6 of dynein motor"/>
    <property type="match status" value="1"/>
</dbReference>
<dbReference type="Gene3D" id="1.20.140.100">
    <property type="entry name" value="Dynein heavy chain, N-terminal domain 2"/>
    <property type="match status" value="1"/>
</dbReference>
<evidence type="ECO:0000256" key="2">
    <source>
        <dbReference type="ARBA" id="ARBA00004430"/>
    </source>
</evidence>
<comment type="subunit">
    <text evidence="19">The I1 inner arm complex (also known as the f dynein complex) is a two-headed isoform composed of two heavy chains (1-alpha and 1-beta), three intermediate chains and three light chains. I1 occupies a specific position proximal to the first radial spoke and repeats every 96 nm along the length of the axoneme.</text>
</comment>
<dbReference type="FunFam" id="1.20.1270.280:FF:000007">
    <property type="entry name" value="dynein heavy chain 2, axonemal"/>
    <property type="match status" value="1"/>
</dbReference>
<dbReference type="Pfam" id="PF12780">
    <property type="entry name" value="AAA_8"/>
    <property type="match status" value="1"/>
</dbReference>
<dbReference type="InterPro" id="IPR013594">
    <property type="entry name" value="Dynein_heavy_tail"/>
</dbReference>
<dbReference type="FunFam" id="3.40.50.300:FF:002141">
    <property type="entry name" value="Dynein heavy chain"/>
    <property type="match status" value="1"/>
</dbReference>
<dbReference type="InterPro" id="IPR043160">
    <property type="entry name" value="Dynein_C_barrel"/>
</dbReference>
<keyword evidence="13" id="KW-0969">Cilium</keyword>
<evidence type="ECO:0000256" key="24">
    <source>
        <dbReference type="ARBA" id="ARBA00082099"/>
    </source>
</evidence>
<feature type="domain" description="AAA+ ATPase" evidence="26">
    <location>
        <begin position="2077"/>
        <end position="2281"/>
    </location>
</feature>
<evidence type="ECO:0000256" key="20">
    <source>
        <dbReference type="ARBA" id="ARBA00064223"/>
    </source>
</evidence>
<keyword evidence="7" id="KW-0547">Nucleotide-binding</keyword>
<dbReference type="InterPro" id="IPR004273">
    <property type="entry name" value="Dynein_heavy_D6_P-loop"/>
</dbReference>
<dbReference type="InterPro" id="IPR041466">
    <property type="entry name" value="Dynein_AAA5_ext"/>
</dbReference>
<evidence type="ECO:0000256" key="16">
    <source>
        <dbReference type="ARBA" id="ARBA00023273"/>
    </source>
</evidence>
<dbReference type="OrthoDB" id="10251809at2759"/>
<comment type="function">
    <text evidence="17">As part of the axonemal inner dynein arm complex plays a central role in ciliary beat. Expressed in sperm flagellum, it is required for sperm motility. Dyneins are microtubule-based molecular motors possessing ATPase activities that can convert the chemical energy of ATP into relative sliding between adjacent microtubule doublets to generate ciliary bending.</text>
</comment>
<feature type="domain" description="AAA+ ATPase" evidence="26">
    <location>
        <begin position="2409"/>
        <end position="2555"/>
    </location>
</feature>
<dbReference type="PANTHER" id="PTHR45703">
    <property type="entry name" value="DYNEIN HEAVY CHAIN"/>
    <property type="match status" value="1"/>
</dbReference>
<name>A0A8C6KAL0_NOTFU</name>
<dbReference type="Gene3D" id="3.20.180.20">
    <property type="entry name" value="Dynein heavy chain, N-terminal domain 2"/>
    <property type="match status" value="1"/>
</dbReference>
<dbReference type="InterPro" id="IPR024317">
    <property type="entry name" value="Dynein_heavy_chain_D4_dom"/>
</dbReference>
<dbReference type="InterPro" id="IPR024743">
    <property type="entry name" value="Dynein_HC_stalk"/>
</dbReference>
<dbReference type="SUPFAM" id="SSF52540">
    <property type="entry name" value="P-loop containing nucleoside triphosphate hydrolases"/>
    <property type="match status" value="4"/>
</dbReference>
<sequence length="4418" mass="504971">MDEDYLKTIRQLLVQRVYLSGAPEESWTEDTMKLLDPFILDTSVSDVMVYLHPLRGIQVVYQRPSEVEELFQFTRLKGAIITEETFDAVISFQIVRGNSLHKLLQAMSGFHMPLFSHNSYKAMIWKDKYIEDIYFFITFLTEDVYKEEGRIILLIPVEVLQCSVEEARRDKSLIKRMEILMIHWTDQIRDLLNEDETDSCGLLQQIEFWAVRSTKLSEIHQQLEKPEVRHIQIILQQTKSLYLENFIRLQEELKAYRQQAESNRKFLSILKVPCEGLSKLSPREMASKLEHIISLIHIIWANSPYYKDKDRITRLFCQMNNELIHLCTQSISLDKIFGSSLLSSKQVLNDCVYCCLSWKDTYQHVSERLQKISDSFCSLDTSRFFVVTDAFIKRLTDLLEVCLCQYQFSHGEERQQREVLYFRGTRGPELTRRLQDIEAKFHTALQTLRTFDESIFDVSDSTWSNEFSSFSSFVKELEIMVKDLITSAFGSINTIQDGIRLMDIFQHMATRETIRVSLEEEAEKVVSLFNDELQSVNRAMNREEWPFPDHIPKIVGQALWAKACKHKLTESMEALQSSHYLVNSHSYNQVLAAHSRLNHELEEAVKEKFLEWVQELDERFFKKLEQPLLLRQKSSPSKLDINFDYDPLSLFSEIRCWEQLNCEIPQSVSDIQKNGEGIRILRERALVLVRSYNRIFERLSPNELGLFRDQVRVVDRAVEPGRSKLLFVNKGASEIFIRDCLRRVEKLHSLVDRYKISSQLISNLCQLISETLLLKIDAETAYRNLEFEQTQKAHQMDCLQKLRSAHQEIVRNMTEIHSIFAKDGAEVQENWASYTSKVDHMVEEAFRLNISNSMNKLSTAINGNQNPGAALFEITINLQQTSPQTFPKVTFSPSLKKLAEMVNILPQLIRAISEFKRLPGLLSLPGSQENPIFRSIGQDEKIRESQAAIMAGMSANAICMEEYKKTWYKYRDIWGMNKDNIINNYKRQNPPLSSIDADIQRYSEKANGVDQEKACSCIQFVRVDCSPLKLSLVEHCREWKAKLTELLSQEACSRLQELYSTIQDNADRLKQTPETLADLEKSFTLLNTLRANSDKTFTQVSVIREQFAVLQKYEVPVEDSVMKMRDGLNDQWDLFQSVLKDSSSSLHKHKENFKQKLDQSYELFKNKVEATVHEFNSKGPFDSELSPDSALCQIAEHCVQLEMLKQEQDTIFEKLDFFKIKQTLSKSIQTLEKELGQLQKVWEITKEWNNNWNSWKVVQLSELQVDRMESTAQDMSHELNVLHKDLKDKKWKILDYSTSLIQQFKKRIPLITDLRNQAMRDRHWKQIYTKPDYHFDPTSADFTLEKLLSLGLDQSMDRISEISAAASKELLLEQDLEGIRKTWEGLYLDIQPYNKEDHFWLRCTEDIFQAVDDSLVVLSTLKASRFVKIFEQEVDQWEGRVSHVQEVVEMILTVQHNWIYLENIFSGIEKGNQLPHGYKKFKDVSASWRTVMSHLQKERNALQGTHHPDLLDSLSDMNTCLEEILKSLDVYLETKRQIFPRFYFMSNDDMLKILGLSKNPKAMQPHMEKCFGSIKSLKLDKRENKPLATGMISADGEITAFIFPVELDKAVEVWLCDVDQAVSTTLKAHLNSCCSDLRKLKGQRNKWITAWLGQITVTASLIKWTSDVTKCLATSSLKQLKKKQAEVLQSYSEMMRENLTRVVRLKTAALVSVEVHARDVTDKLLKAGCCDADALEWLCQLRLYLESGTSNLNECCIRQMQSQFKYGYKYLVNTGCLVITPLTDRCYLTLTTALHLHRGGCLKGPAGTGKTETVKELGKTLGVNVIVVNCSKEQDCRSMGRVFSGLAQLGAWGCFDELNRTSVEVLSVVAHQILSIQSALEARQSDFLFEGNKIRLVPSCGIFVTMDTGFAGRSELPDNLKLLFRPVSMVTPDSASIAEVLLFAAGFKNCKSLARKAVTLNSLMVQQLSQQDHYDFSLRSLTSMLRHAEKKRHSFLDLPDEEILLTAIKDMNIPKLTSADLPLFSGLIQDLFPAASTPMVNDSVLKEAIDVELRQSSLQVTQFTVTKVMQLYETKASRRSCMLVGQTGSGKSVTWRTLQNVLTALQQQGKPGFQQVQVCPLNPKSLSLSELYGERDISTNEWTDGVLSSLMRAFCADEKPDEKWIVFDGPVDTQWVESMNSVMDDNMVLMLINGERILVPEQVSLLFEVENLALASPATVSRCGVVYCDSAALGWRPFVSSWLEKRHKAEVEHLKTLFDKYIESTLSFKRTNCRELIPISDLNGVTSLCHLYDSLATSSSELGSSDMTELGKVVELWFVFSLIWSIGASVDKDGRRKINNFLREMGGSFPQKDTIYEYYVNPDTKTWVPFEYELPSRWNYDPTAPFYEIMVPTVDTVRYNLLVNALVSSQYPVLLTGPVGTGKTSLAQSVLQGLGDKWTSLTVNMNSQTTSNDIQTIIQARTEQKTKGVFLPAGGKQLLCFLDDLNLPAPDPFGSQPPLELLRFWTDYGFWYNQQKLNRQFVNNMLLMGSMAPPGGGRTRISARFQSRFNLINMAFPEESQVRSIFSTMINQRLQNFEEDMRPMGDTVTEATLKLYNAVAGTFLPSPANTHYQFSLRDISKVFQGLLRAHPECQDTKEHFTRLWIHECYRVFSDRLVNQEDMNTFTGLVEDTLRSLFTLSLKHIWPNKQSPIFGDFLRGSYEEIQDMDDLKMFLKDKLKEYNKTSGSAPMNLVFFQDAIKHITRVLRAISQLRGNMLLIGVGGSGRKSLSKMAAFICGYQVFQVEVTKRYCRQEFREDVKKLYRLTGVDNKPTVLLLNDLHNIDESILGDINNILSSGEVPDLYKQEEFAEVCRALSEFAREDNIPETPDSLFSYLMGRVRNNLHTVLCMSPGGGAFRKRLLQYPAIVSCTSMDWFGEWPKEALLEVAERRLDGLDLGSGREIHRKVASFFETLHQSVQQVSHRMEMEMKRCRYYVTPTSFLQLVAGYRKLLAEKRAELEEQVNKLRNGLIKIREIRENAEVMSVELETAKRQAVEFQRECDQFLEVIAQQQKEASRQQKTVGVHREKTKKEELQCKIMANNAQAELDKAMPALEEAMKALESLNKKDMIEIKTYGHPPALVEMVMQAVMILLGKEPSWAEAKKQLGDSNFIKTVINFDKNNVPDRVLKRIGQYCRHADFQPGIIGKVSLAAKSLCMWVRAIEMYGRVYKEVEPKRAQLNAALSQLADKQEALSQAQSKLQEVGEKLARLQLEHAEKLEMKDSLRKKLEEMEMKLDRADKLVSGLAEERVCWEERVAGLEENMGHLMGDCLLAASFLSYMGPFLPVYRDELLSIWKKKLVDLEIQFSPGFRLTDFLSKSALVRDWNVQGLLSDVFSTENGLIITHGNRWPLIVDPQGQAVEWIQHLEKEKGLKVIDNQTPDYLQVLEKAVQAGKPVLLQNVQENLDPSLNPVLNKPMTGKGGRFLMKLGDKEVDYNPEFRFYITTKMSNPHYPPEICSKTTIIYFGIQEQGLEARLLGIVVRNEQPGLEEQKDNLAFNIPNDTKRLQDLNDQILSLLNEASGSLLEDPQLINTLHSCRAAAKQVSEQLEGSKRSILQVDSAREAYRPCVRRASILFFIMTSMTLIDPMYQFSLDAYISLFARSVESSKGDSRLEARISNINDHHTYAVYRYTCRALFEAHKLVFTFQMCTRLLTEAGELHADEFSFFLRGGNVEKRDGTRNPCVNWLPDSSWDNITALTNLQKFKDMGTSLEQNPEDWKSWLTQAEPEKTPLPGGWSITCDDLQKMLIVRSLRPDRVASCITSFVVKHLGPRFVEPPVLNMKAALEESSSWTPLIFVLSPGADPTDALLQLAKASGMSRHLHTLYLGQGQALVAKRMVEEGVKEGHWVFLANCHLSLAWTSELDRLIQQLRVQKPHPHFRLWLSTSPYPEFPVGILQAGIKMTVEPPQGLKASMKHLYQLVTPSHPRPGLYNRLLFSLCSLHSVLLERRKFQPTGWNVIYGFGDSDFKVSESLLRLFLDSCSDIPFNALQNVIADVGYGGHVTDDWDQRLLTTTIRDYLNEAGVNQPGFRFCSPPPHPIPPDSPLSAYEDYISTLPPTDRPEVLGLHPNADIPIQLTETRTLFHSLLSLQPAAAAEGGDSREDRVLALLGDVRAQIPGQIDTDRIRSFIQENPSPLDLVLLQETLTYNRLLETVSSTLVELERGIRDLVVMSPTTEETLNCIYHARVPPLWQEAYPSLKPLAAWTQDLHQRVDQLSRWAENIKPPVSFWLSGFSRPNSFLTAVLQTTARQNKISMDTLSWEFIVSTLDDISLVDPPKVGVYIRGLYLEGAGWDVSNSCLVEAEPMQMFCPIPTIHFRPVENHKKKSRSVYLCPCYYYPVRAGRAGREASVVSIELKSGAVTPDHWIRRGTALLMSLEN</sequence>
<dbReference type="FunFam" id="1.10.8.710:FF:000001">
    <property type="entry name" value="Dynein axonemal heavy chain 2"/>
    <property type="match status" value="1"/>
</dbReference>
<dbReference type="GO" id="GO:0051959">
    <property type="term" value="F:dynein light intermediate chain binding"/>
    <property type="evidence" value="ECO:0007669"/>
    <property type="project" value="InterPro"/>
</dbReference>
<dbReference type="Pfam" id="PF17857">
    <property type="entry name" value="AAA_lid_1"/>
    <property type="match status" value="1"/>
</dbReference>
<dbReference type="SMART" id="SM00382">
    <property type="entry name" value="AAA"/>
    <property type="match status" value="3"/>
</dbReference>
<keyword evidence="14" id="KW-0505">Motor protein</keyword>
<dbReference type="Pfam" id="PF12774">
    <property type="entry name" value="AAA_6"/>
    <property type="match status" value="1"/>
</dbReference>
<dbReference type="EMBL" id="JAAVVJ010000001">
    <property type="protein sequence ID" value="KAF7229823.1"/>
    <property type="molecule type" value="Genomic_DNA"/>
</dbReference>
<dbReference type="InterPro" id="IPR056759">
    <property type="entry name" value="DYH2-5-8_CC"/>
</dbReference>
<dbReference type="FunFam" id="1.20.140.100:FF:000006">
    <property type="entry name" value="dynein heavy chain 2, axonemal"/>
    <property type="match status" value="1"/>
</dbReference>
<feature type="coiled-coil region" evidence="25">
    <location>
        <begin position="3216"/>
        <end position="3302"/>
    </location>
</feature>
<keyword evidence="4" id="KW-0963">Cytoplasm</keyword>
<evidence type="ECO:0000256" key="10">
    <source>
        <dbReference type="ARBA" id="ARBA00022846"/>
    </source>
</evidence>
<evidence type="ECO:0000256" key="14">
    <source>
        <dbReference type="ARBA" id="ARBA00023175"/>
    </source>
</evidence>
<evidence type="ECO:0000259" key="26">
    <source>
        <dbReference type="SMART" id="SM00382"/>
    </source>
</evidence>
<dbReference type="InterPro" id="IPR042228">
    <property type="entry name" value="Dynein_linker_3"/>
</dbReference>
<dbReference type="GO" id="GO:0036159">
    <property type="term" value="P:inner dynein arm assembly"/>
    <property type="evidence" value="ECO:0007669"/>
    <property type="project" value="UniProtKB-ARBA"/>
</dbReference>
<dbReference type="Gene3D" id="1.20.1270.280">
    <property type="match status" value="1"/>
</dbReference>
<evidence type="ECO:0000256" key="11">
    <source>
        <dbReference type="ARBA" id="ARBA00023017"/>
    </source>
</evidence>
<dbReference type="InterPro" id="IPR003593">
    <property type="entry name" value="AAA+_ATPase"/>
</dbReference>
<dbReference type="GO" id="GO:0060294">
    <property type="term" value="P:cilium movement involved in cell motility"/>
    <property type="evidence" value="ECO:0007669"/>
    <property type="project" value="UniProtKB-ARBA"/>
</dbReference>
<dbReference type="Pfam" id="PF12781">
    <property type="entry name" value="AAA_9"/>
    <property type="match status" value="1"/>
</dbReference>
<dbReference type="RefSeq" id="XP_015801752.3">
    <property type="nucleotide sequence ID" value="XM_015946266.3"/>
</dbReference>
<gene>
    <name evidence="28" type="primary">DNAH2</name>
    <name evidence="27" type="synonym">dnah2</name>
    <name evidence="27" type="ORF">G4P62_003752</name>
</gene>
<dbReference type="InterPro" id="IPR035699">
    <property type="entry name" value="AAA_6"/>
</dbReference>
<dbReference type="GO" id="GO:0005524">
    <property type="term" value="F:ATP binding"/>
    <property type="evidence" value="ECO:0007669"/>
    <property type="project" value="UniProtKB-KW"/>
</dbReference>
<dbReference type="GO" id="GO:0008017">
    <property type="term" value="F:microtubule binding"/>
    <property type="evidence" value="ECO:0007669"/>
    <property type="project" value="UniProtKB-ARBA"/>
</dbReference>
<dbReference type="Gene3D" id="3.10.490.20">
    <property type="match status" value="1"/>
</dbReference>
<feature type="domain" description="AAA+ ATPase" evidence="26">
    <location>
        <begin position="1796"/>
        <end position="1934"/>
    </location>
</feature>
<dbReference type="Pfam" id="PF17852">
    <property type="entry name" value="Dynein_AAA_lid"/>
    <property type="match status" value="1"/>
</dbReference>
<evidence type="ECO:0000256" key="12">
    <source>
        <dbReference type="ARBA" id="ARBA00023054"/>
    </source>
</evidence>
<dbReference type="Pfam" id="PF18198">
    <property type="entry name" value="AAA_lid_11"/>
    <property type="match status" value="1"/>
</dbReference>
<dbReference type="CDD" id="cd00009">
    <property type="entry name" value="AAA"/>
    <property type="match status" value="1"/>
</dbReference>
<dbReference type="InterPro" id="IPR042222">
    <property type="entry name" value="Dynein_2_N"/>
</dbReference>
<dbReference type="Pfam" id="PF12777">
    <property type="entry name" value="MT"/>
    <property type="match status" value="1"/>
</dbReference>
<dbReference type="GO" id="GO:0097729">
    <property type="term" value="C:9+2 motile cilium"/>
    <property type="evidence" value="ECO:0007669"/>
    <property type="project" value="UniProtKB-ARBA"/>
</dbReference>
<evidence type="ECO:0000256" key="21">
    <source>
        <dbReference type="ARBA" id="ARBA00071813"/>
    </source>
</evidence>
<dbReference type="InterPro" id="IPR041228">
    <property type="entry name" value="Dynein_C"/>
</dbReference>
<dbReference type="PANTHER" id="PTHR45703:SF32">
    <property type="entry name" value="DYNEINS HEAVY CHAIN"/>
    <property type="match status" value="1"/>
</dbReference>
<dbReference type="FunFam" id="1.20.920.30:FF:000005">
    <property type="entry name" value="Dynein, axonemal, heavy chain 2"/>
    <property type="match status" value="1"/>
</dbReference>
<keyword evidence="9" id="KW-0067">ATP-binding</keyword>
<dbReference type="FunFam" id="1.10.8.1220:FF:000001">
    <property type="entry name" value="Dynein axonemal heavy chain 5"/>
    <property type="match status" value="1"/>
</dbReference>
<dbReference type="GO" id="GO:0045505">
    <property type="term" value="F:dynein intermediate chain binding"/>
    <property type="evidence" value="ECO:0007669"/>
    <property type="project" value="InterPro"/>
</dbReference>
<dbReference type="InterPro" id="IPR035706">
    <property type="entry name" value="AAA_9"/>
</dbReference>
<keyword evidence="12 25" id="KW-0175">Coiled coil</keyword>
<dbReference type="OMA" id="ILKNDMQ"/>
<dbReference type="GO" id="GO:0036156">
    <property type="term" value="C:inner dynein arm"/>
    <property type="evidence" value="ECO:0007669"/>
    <property type="project" value="UniProtKB-ARBA"/>
</dbReference>
<proteinExistence type="inferred from homology"/>
<dbReference type="FunFam" id="3.40.50.300:FF:000153">
    <property type="entry name" value="Dynein axonemal heavy chain 1"/>
    <property type="match status" value="1"/>
</dbReference>
<evidence type="ECO:0000256" key="5">
    <source>
        <dbReference type="ARBA" id="ARBA00022701"/>
    </source>
</evidence>
<evidence type="ECO:0000256" key="7">
    <source>
        <dbReference type="ARBA" id="ARBA00022741"/>
    </source>
</evidence>
<evidence type="ECO:0000256" key="4">
    <source>
        <dbReference type="ARBA" id="ARBA00022490"/>
    </source>
</evidence>
<dbReference type="Pfam" id="PF18199">
    <property type="entry name" value="Dynein_C"/>
    <property type="match status" value="1"/>
</dbReference>
<dbReference type="InterPro" id="IPR041589">
    <property type="entry name" value="DNAH3_AAA_lid_1"/>
</dbReference>
<evidence type="ECO:0000256" key="13">
    <source>
        <dbReference type="ARBA" id="ARBA00023069"/>
    </source>
</evidence>
<dbReference type="Gene3D" id="1.10.472.130">
    <property type="match status" value="1"/>
</dbReference>
<feature type="coiled-coil region" evidence="25">
    <location>
        <begin position="2985"/>
        <end position="3054"/>
    </location>
</feature>
<dbReference type="Gene3D" id="1.20.58.1120">
    <property type="match status" value="1"/>
</dbReference>
<dbReference type="Pfam" id="PF08393">
    <property type="entry name" value="DHC_N2"/>
    <property type="match status" value="1"/>
</dbReference>
<reference evidence="27" key="2">
    <citation type="submission" date="2020-03" db="EMBL/GenBank/DDBJ databases">
        <title>Intra-Species Differences in Population Size shape Life History and Genome Evolution.</title>
        <authorList>
            <person name="Willemsen D."/>
            <person name="Cui R."/>
            <person name="Valenzano D.R."/>
        </authorList>
    </citation>
    <scope>NUCLEOTIDE SEQUENCE</scope>
    <source>
        <strain evidence="27">GRZ</strain>
        <tissue evidence="27">Whole</tissue>
    </source>
</reference>
<protein>
    <recommendedName>
        <fullName evidence="21">Dynein axonemal heavy chain 2</fullName>
    </recommendedName>
    <alternativeName>
        <fullName evidence="24">Axonemal beta dynein heavy chain 2</fullName>
    </alternativeName>
    <alternativeName>
        <fullName evidence="23">Ciliary dynein heavy chain 2</fullName>
    </alternativeName>
    <alternativeName>
        <fullName evidence="22">Dynein-1, subspecies f</fullName>
    </alternativeName>
</protein>
<dbReference type="Gene3D" id="1.10.8.710">
    <property type="match status" value="1"/>
</dbReference>
<evidence type="ECO:0000256" key="6">
    <source>
        <dbReference type="ARBA" id="ARBA00022737"/>
    </source>
</evidence>
<keyword evidence="15" id="KW-0206">Cytoskeleton</keyword>
<evidence type="ECO:0000256" key="22">
    <source>
        <dbReference type="ARBA" id="ARBA00077719"/>
    </source>
</evidence>
<dbReference type="Gene3D" id="1.10.287.2620">
    <property type="match status" value="1"/>
</dbReference>
<keyword evidence="5" id="KW-0493">Microtubule</keyword>
<dbReference type="FunFam" id="1.10.472.130:FF:000003">
    <property type="entry name" value="Dynein, axonemal, heavy chain 2"/>
    <property type="match status" value="1"/>
</dbReference>
<comment type="function">
    <text evidence="18">Force generating protein of eukaryotic cilia and flagella. Produces force towards the minus ends of microtubules. Dynein has ATPase activity; the force-producing power stroke is thought to occur on release of ADP. Required for assembly of the I1 inner arm complex and its targeting to the appropriate axoneme location. Also required for phototaxis.</text>
</comment>
<dbReference type="InterPro" id="IPR041658">
    <property type="entry name" value="AAA_lid_11"/>
</dbReference>
<dbReference type="InterPro" id="IPR013602">
    <property type="entry name" value="Dynein_heavy_linker"/>
</dbReference>
<evidence type="ECO:0000256" key="17">
    <source>
        <dbReference type="ARBA" id="ARBA00053635"/>
    </source>
</evidence>
<dbReference type="GO" id="GO:0005874">
    <property type="term" value="C:microtubule"/>
    <property type="evidence" value="ECO:0007669"/>
    <property type="project" value="UniProtKB-KW"/>
</dbReference>
<dbReference type="GO" id="GO:0008569">
    <property type="term" value="F:minus-end-directed microtubule motor activity"/>
    <property type="evidence" value="ECO:0007669"/>
    <property type="project" value="InterPro"/>
</dbReference>
<evidence type="ECO:0000313" key="27">
    <source>
        <dbReference type="EMBL" id="KAF7229823.1"/>
    </source>
</evidence>
<dbReference type="Gene3D" id="6.10.140.1060">
    <property type="match status" value="1"/>
</dbReference>
<dbReference type="InterPro" id="IPR042219">
    <property type="entry name" value="AAA_lid_11_sf"/>
</dbReference>
<dbReference type="InterPro" id="IPR027417">
    <property type="entry name" value="P-loop_NTPase"/>
</dbReference>
<dbReference type="Proteomes" id="UP000822369">
    <property type="component" value="Chromosome 1"/>
</dbReference>
<dbReference type="Gene3D" id="1.20.920.20">
    <property type="match status" value="1"/>
</dbReference>
<keyword evidence="16" id="KW-0966">Cell projection</keyword>
<reference evidence="28" key="3">
    <citation type="submission" date="2025-05" db="UniProtKB">
        <authorList>
            <consortium name="Ensembl"/>
        </authorList>
    </citation>
    <scope>IDENTIFICATION</scope>
</reference>
<evidence type="ECO:0000256" key="18">
    <source>
        <dbReference type="ARBA" id="ARBA00054075"/>
    </source>
</evidence>
<dbReference type="Gene3D" id="3.40.50.300">
    <property type="entry name" value="P-loop containing nucleotide triphosphate hydrolases"/>
    <property type="match status" value="5"/>
</dbReference>
<dbReference type="GeneID" id="107376937"/>
<dbReference type="KEGG" id="nfu:107376937"/>
<evidence type="ECO:0000256" key="9">
    <source>
        <dbReference type="ARBA" id="ARBA00022840"/>
    </source>
</evidence>
<comment type="subunit">
    <text evidence="20">Part of the axonemal inner dynein arm complex that consists of at least two heavy chains and a number of intermediate and light chains. Interacts with DNAI4.</text>
</comment>
<keyword evidence="6" id="KW-0677">Repeat</keyword>
<evidence type="ECO:0000256" key="23">
    <source>
        <dbReference type="ARBA" id="ARBA00078558"/>
    </source>
</evidence>
<dbReference type="GeneTree" id="ENSGT00940000157623"/>
<keyword evidence="11" id="KW-0243">Dynein</keyword>
<keyword evidence="29" id="KW-1185">Reference proteome</keyword>
<dbReference type="FunFam" id="1.20.920.20:FF:000001">
    <property type="entry name" value="dynein heavy chain 2, axonemal"/>
    <property type="match status" value="1"/>
</dbReference>
<evidence type="ECO:0000256" key="3">
    <source>
        <dbReference type="ARBA" id="ARBA00008887"/>
    </source>
</evidence>
<reference evidence="28" key="1">
    <citation type="submission" date="2014-08" db="EMBL/GenBank/DDBJ databases">
        <authorList>
            <person name="Senf B."/>
            <person name="Petzold A."/>
            <person name="Downie B.R."/>
            <person name="Koch P."/>
            <person name="Platzer M."/>
        </authorList>
    </citation>
    <scope>NUCLEOTIDE SEQUENCE [LARGE SCALE GENOMIC DNA]</scope>
    <source>
        <strain evidence="28">GRZ</strain>
    </source>
</reference>
<evidence type="ECO:0000256" key="15">
    <source>
        <dbReference type="ARBA" id="ARBA00023212"/>
    </source>
</evidence>
<evidence type="ECO:0000256" key="25">
    <source>
        <dbReference type="SAM" id="Coils"/>
    </source>
</evidence>
<comment type="similarity">
    <text evidence="3">Belongs to the dynein heavy chain family.</text>
</comment>
<organism evidence="28 29">
    <name type="scientific">Nothobranchius furzeri</name>
    <name type="common">Turquoise killifish</name>
    <dbReference type="NCBI Taxonomy" id="105023"/>
    <lineage>
        <taxon>Eukaryota</taxon>
        <taxon>Metazoa</taxon>
        <taxon>Chordata</taxon>
        <taxon>Craniata</taxon>
        <taxon>Vertebrata</taxon>
        <taxon>Euteleostomi</taxon>
        <taxon>Actinopterygii</taxon>
        <taxon>Neopterygii</taxon>
        <taxon>Teleostei</taxon>
        <taxon>Neoteleostei</taxon>
        <taxon>Acanthomorphata</taxon>
        <taxon>Ovalentaria</taxon>
        <taxon>Atherinomorphae</taxon>
        <taxon>Cyprinodontiformes</taxon>
        <taxon>Nothobranchiidae</taxon>
        <taxon>Nothobranchius</taxon>
    </lineage>
</organism>
<dbReference type="InterPro" id="IPR043157">
    <property type="entry name" value="Dynein_AAA1S"/>
</dbReference>
<evidence type="ECO:0000256" key="8">
    <source>
        <dbReference type="ARBA" id="ARBA00022803"/>
    </source>
</evidence>
<dbReference type="FunFam" id="3.20.180.20:FF:000001">
    <property type="entry name" value="Dynein axonemal heavy chain 5"/>
    <property type="match status" value="1"/>
</dbReference>
<evidence type="ECO:0000256" key="1">
    <source>
        <dbReference type="ARBA" id="ARBA00004230"/>
    </source>
</evidence>
<dbReference type="Proteomes" id="UP000694548">
    <property type="component" value="Chromosome sgr04"/>
</dbReference>
<dbReference type="FunFam" id="3.40.50.300:FF:000049">
    <property type="entry name" value="Dynein, axonemal, heavy chain 5"/>
    <property type="match status" value="1"/>
</dbReference>
<dbReference type="Pfam" id="PF03028">
    <property type="entry name" value="Dynein_heavy"/>
    <property type="match status" value="1"/>
</dbReference>
<dbReference type="FunFam" id="3.10.490.20:FF:000008">
    <property type="entry name" value="dynein heavy chain 2, axonemal"/>
    <property type="match status" value="1"/>
</dbReference>
<evidence type="ECO:0000313" key="28">
    <source>
        <dbReference type="Ensembl" id="ENSNFUP00015002923.1"/>
    </source>
</evidence>
<dbReference type="Ensembl" id="ENSNFUT00015003107.1">
    <property type="protein sequence ID" value="ENSNFUP00015002923.1"/>
    <property type="gene ID" value="ENSNFUG00015001456.1"/>
</dbReference>
<accession>A0A8C6KAL0</accession>
<comment type="subcellular location">
    <subcellularLocation>
        <location evidence="1">Cell projection</location>
        <location evidence="1">Cilium</location>
        <location evidence="1">Flagellum</location>
    </subcellularLocation>
    <subcellularLocation>
        <location evidence="2">Cytoplasm</location>
        <location evidence="2">Cytoskeleton</location>
        <location evidence="2">Cilium axoneme</location>
    </subcellularLocation>
</comment>
<dbReference type="CTD" id="146754"/>
<dbReference type="FunFam" id="1.10.287.2620:FF:000002">
    <property type="entry name" value="Dynein heavy chain 2, axonemal"/>
    <property type="match status" value="1"/>
</dbReference>
<dbReference type="InterPro" id="IPR026983">
    <property type="entry name" value="DHC"/>
</dbReference>
<dbReference type="Gene3D" id="1.10.8.1220">
    <property type="match status" value="1"/>
</dbReference>
<evidence type="ECO:0000256" key="19">
    <source>
        <dbReference type="ARBA" id="ARBA00063032"/>
    </source>
</evidence>
<dbReference type="Pfam" id="PF25007">
    <property type="entry name" value="DYH2-5-8_CC"/>
    <property type="match status" value="1"/>
</dbReference>
<keyword evidence="8" id="KW-0802">TPR repeat</keyword>